<dbReference type="InterPro" id="IPR036277">
    <property type="entry name" value="SMC_hinge_sf"/>
</dbReference>
<keyword evidence="6" id="KW-0067">ATP-binding</keyword>
<comment type="caution">
    <text evidence="15">The sequence shown here is derived from an EMBL/GenBank/DDBJ whole genome shotgun (WGS) entry which is preliminary data.</text>
</comment>
<dbReference type="Gene3D" id="1.20.1060.20">
    <property type="match status" value="1"/>
</dbReference>
<feature type="coiled-coil region" evidence="12">
    <location>
        <begin position="407"/>
        <end position="500"/>
    </location>
</feature>
<dbReference type="InterPro" id="IPR024704">
    <property type="entry name" value="SMC"/>
</dbReference>
<evidence type="ECO:0000256" key="3">
    <source>
        <dbReference type="ARBA" id="ARBA00022618"/>
    </source>
</evidence>
<evidence type="ECO:0000256" key="9">
    <source>
        <dbReference type="ARBA" id="ARBA00023242"/>
    </source>
</evidence>
<evidence type="ECO:0000256" key="11">
    <source>
        <dbReference type="PIRNR" id="PIRNR005719"/>
    </source>
</evidence>
<comment type="subcellular location">
    <subcellularLocation>
        <location evidence="1 11">Nucleus</location>
    </subcellularLocation>
</comment>
<dbReference type="FunFam" id="3.40.50.300:FF:000278">
    <property type="entry name" value="Structural maintenance of chromosomes 2"/>
    <property type="match status" value="1"/>
</dbReference>
<evidence type="ECO:0000256" key="10">
    <source>
        <dbReference type="ARBA" id="ARBA00023306"/>
    </source>
</evidence>
<keyword evidence="3" id="KW-0132">Cell division</keyword>
<dbReference type="InterPro" id="IPR027417">
    <property type="entry name" value="P-loop_NTPase"/>
</dbReference>
<feature type="region of interest" description="Disordered" evidence="13">
    <location>
        <begin position="287"/>
        <end position="308"/>
    </location>
</feature>
<keyword evidence="16" id="KW-1185">Reference proteome</keyword>
<dbReference type="GO" id="GO:0005524">
    <property type="term" value="F:ATP binding"/>
    <property type="evidence" value="ECO:0007669"/>
    <property type="project" value="UniProtKB-KW"/>
</dbReference>
<dbReference type="FunFam" id="3.40.50.300:FF:000385">
    <property type="entry name" value="Structural maintenance of chromosomes 2"/>
    <property type="match status" value="1"/>
</dbReference>
<gene>
    <name evidence="15" type="ORF">ACHAWO_005969</name>
</gene>
<name>A0ABD3PHR3_9STRA</name>
<dbReference type="SUPFAM" id="SSF75553">
    <property type="entry name" value="Smc hinge domain"/>
    <property type="match status" value="1"/>
</dbReference>
<dbReference type="SUPFAM" id="SSF52540">
    <property type="entry name" value="P-loop containing nucleoside triphosphate hydrolases"/>
    <property type="match status" value="1"/>
</dbReference>
<organism evidence="15 16">
    <name type="scientific">Cyclotella atomus</name>
    <dbReference type="NCBI Taxonomy" id="382360"/>
    <lineage>
        <taxon>Eukaryota</taxon>
        <taxon>Sar</taxon>
        <taxon>Stramenopiles</taxon>
        <taxon>Ochrophyta</taxon>
        <taxon>Bacillariophyta</taxon>
        <taxon>Coscinodiscophyceae</taxon>
        <taxon>Thalassiosirophycidae</taxon>
        <taxon>Stephanodiscales</taxon>
        <taxon>Stephanodiscaceae</taxon>
        <taxon>Cyclotella</taxon>
    </lineage>
</organism>
<dbReference type="GO" id="GO:0051301">
    <property type="term" value="P:cell division"/>
    <property type="evidence" value="ECO:0007669"/>
    <property type="project" value="UniProtKB-KW"/>
</dbReference>
<feature type="domain" description="SMC hinge" evidence="14">
    <location>
        <begin position="519"/>
        <end position="641"/>
    </location>
</feature>
<dbReference type="SUPFAM" id="SSF57997">
    <property type="entry name" value="Tropomyosin"/>
    <property type="match status" value="1"/>
</dbReference>
<sequence>MHIKEIVVDGFKSYAHRTVIAGFDPHFNAITGLNGSGKSNILDSICFVLGIQNLSQVRAGNLSELVYKQGQAGINKASVTIVFDNEDEANSPVGYEQCKEVNVTRQVLIGGKSKYLINGRNSPAGQVANLFHSVQLNVNNPHFLIMQGRITKVLNMKPDEILGMVEEAAGTRMYENKKNTAIKTIEKKQMKVDEINSILSEEITPTLERLRGEKQQYLKWSKNNADIERIERFVIASEYVSAQNMLNKSSEDVERMEEEVAQHEETMRVARAEVEAKDEEIANLSKTMSSELESSHVEAKAEEEQRSKDLVKATSTLANKKSAVARATKELKEANAAVSESKAAITEMENNISKELTAIQKARDEALDAEKTYERLQTEYQNMCAGISSEEGDKALPDQIANAYSEANGAEAKAKQAGMKIDHLEKALKSVEKDMKKEETSASKLSKKRDATLEKVEDLKAKISGIDFSEAEFNALETEKIDLENAVSALQEKVDTLSAQLEGRLAFNYSDPVRGFDRSKVKGLVARLINVKLPKHSTALEVVAGGRLYQVVVDEAITGKALLQNGKLQRRVTIIPLDKIVSKRLPSATTEAAASMAKQHNTTAQPAIELVGFDEEVRNAIEHVFGSTLVVDGTKIANAICDATKTKTVTLDGDVYDPSGTISGGSKDNLGSTLARITQLTSASAELKEKSARLKVVVKKLQDMSSQSKQFDKLSAALEIATTELAGVDKHISQTSYGMLKDKFDAMTKEIAEATAEVEQMEATKADKWELYNELKEKEAQLTLDRENRLKDIEAKVKQAKEDVVTKENAAREAENKSQELELDMKSSQQDVVAANEAVVVAEKALKAATEEEEEITIKVGDLKASYDEAKATLDEIEKNLKSCSDELKALSTEKARLAKKAESAEIEGKKLSVKISKFHTEKGKAEKFLSSMTSKYPWIESEKEAFGIPGGDYDFEESNPAEMSKHLKELQAEQTSLAKKINKKVMGMIEKAEGEYTELLRKRKVVENDKKKIQTVIENLDAKKKIELKNTWEKVNKDFGSIFSTLLPGTMAKLDAPEGMEVWEGLEVKVAFGNCWKQSLSELSGGQRSLIALSLILSLLLYKPAPMYILDEVDAALDLSHTQNIGNMLKTHFSQSQFIVVSLKEGMFNNANVIFRTKFVDGVSTVSRTIGSGANQRPRGALTAENNALNERAKKRRGGRAESDGKENTVEA</sequence>
<dbReference type="AlphaFoldDB" id="A0ABD3PHR3"/>
<dbReference type="FunFam" id="1.20.1060.20:FF:000005">
    <property type="entry name" value="Structural maintenance of chromosomes 2"/>
    <property type="match status" value="1"/>
</dbReference>
<dbReference type="GO" id="GO:0000796">
    <property type="term" value="C:condensin complex"/>
    <property type="evidence" value="ECO:0007669"/>
    <property type="project" value="UniProtKB-ARBA"/>
</dbReference>
<evidence type="ECO:0000256" key="1">
    <source>
        <dbReference type="ARBA" id="ARBA00004123"/>
    </source>
</evidence>
<dbReference type="Pfam" id="PF06470">
    <property type="entry name" value="SMC_hinge"/>
    <property type="match status" value="1"/>
</dbReference>
<reference evidence="15 16" key="1">
    <citation type="submission" date="2024-10" db="EMBL/GenBank/DDBJ databases">
        <title>Updated reference genomes for cyclostephanoid diatoms.</title>
        <authorList>
            <person name="Roberts W.R."/>
            <person name="Alverson A.J."/>
        </authorList>
    </citation>
    <scope>NUCLEOTIDE SEQUENCE [LARGE SCALE GENOMIC DNA]</scope>
    <source>
        <strain evidence="15 16">AJA010-31</strain>
    </source>
</reference>
<dbReference type="InterPro" id="IPR027120">
    <property type="entry name" value="Smc2_ABC"/>
</dbReference>
<evidence type="ECO:0000256" key="12">
    <source>
        <dbReference type="SAM" id="Coils"/>
    </source>
</evidence>
<dbReference type="EMBL" id="JALLPJ020000604">
    <property type="protein sequence ID" value="KAL3787613.1"/>
    <property type="molecule type" value="Genomic_DNA"/>
</dbReference>
<keyword evidence="9 11" id="KW-0539">Nucleus</keyword>
<evidence type="ECO:0000256" key="6">
    <source>
        <dbReference type="ARBA" id="ARBA00022840"/>
    </source>
</evidence>
<dbReference type="Pfam" id="PF02463">
    <property type="entry name" value="SMC_N"/>
    <property type="match status" value="1"/>
</dbReference>
<accession>A0ABD3PHR3</accession>
<evidence type="ECO:0000256" key="2">
    <source>
        <dbReference type="ARBA" id="ARBA00005231"/>
    </source>
</evidence>
<comment type="similarity">
    <text evidence="2">Belongs to the SMC family. SMC2 subfamily.</text>
</comment>
<proteinExistence type="inferred from homology"/>
<dbReference type="Gene3D" id="3.40.50.300">
    <property type="entry name" value="P-loop containing nucleotide triphosphate hydrolases"/>
    <property type="match status" value="2"/>
</dbReference>
<evidence type="ECO:0000256" key="4">
    <source>
        <dbReference type="ARBA" id="ARBA00022741"/>
    </source>
</evidence>
<dbReference type="GO" id="GO:0030261">
    <property type="term" value="P:chromosome condensation"/>
    <property type="evidence" value="ECO:0007669"/>
    <property type="project" value="UniProtKB-KW"/>
</dbReference>
<feature type="region of interest" description="Disordered" evidence="13">
    <location>
        <begin position="1171"/>
        <end position="1213"/>
    </location>
</feature>
<dbReference type="Proteomes" id="UP001530400">
    <property type="component" value="Unassembled WGS sequence"/>
</dbReference>
<feature type="coiled-coil region" evidence="12">
    <location>
        <begin position="990"/>
        <end position="1024"/>
    </location>
</feature>
<evidence type="ECO:0000313" key="15">
    <source>
        <dbReference type="EMBL" id="KAL3787613.1"/>
    </source>
</evidence>
<keyword evidence="10" id="KW-0131">Cell cycle</keyword>
<protein>
    <recommendedName>
        <fullName evidence="11">Structural maintenance of chromosomes protein</fullName>
    </recommendedName>
</protein>
<keyword evidence="7 12" id="KW-0175">Coiled coil</keyword>
<evidence type="ECO:0000256" key="8">
    <source>
        <dbReference type="ARBA" id="ARBA00023067"/>
    </source>
</evidence>
<feature type="coiled-coil region" evidence="12">
    <location>
        <begin position="737"/>
        <end position="908"/>
    </location>
</feature>
<dbReference type="Gene3D" id="1.20.5.170">
    <property type="match status" value="1"/>
</dbReference>
<feature type="coiled-coil region" evidence="12">
    <location>
        <begin position="317"/>
        <end position="379"/>
    </location>
</feature>
<dbReference type="GO" id="GO:0000280">
    <property type="term" value="P:nuclear division"/>
    <property type="evidence" value="ECO:0007669"/>
    <property type="project" value="UniProtKB-ARBA"/>
</dbReference>
<dbReference type="InterPro" id="IPR003395">
    <property type="entry name" value="RecF/RecN/SMC_N"/>
</dbReference>
<evidence type="ECO:0000256" key="7">
    <source>
        <dbReference type="ARBA" id="ARBA00023054"/>
    </source>
</evidence>
<evidence type="ECO:0000313" key="16">
    <source>
        <dbReference type="Proteomes" id="UP001530400"/>
    </source>
</evidence>
<feature type="compositionally biased region" description="Basic and acidic residues" evidence="13">
    <location>
        <begin position="1200"/>
        <end position="1213"/>
    </location>
</feature>
<keyword evidence="5" id="KW-0498">Mitosis</keyword>
<dbReference type="GO" id="GO:0098813">
    <property type="term" value="P:nuclear chromosome segregation"/>
    <property type="evidence" value="ECO:0007669"/>
    <property type="project" value="UniProtKB-ARBA"/>
</dbReference>
<feature type="compositionally biased region" description="Basic and acidic residues" evidence="13">
    <location>
        <begin position="293"/>
        <end position="308"/>
    </location>
</feature>
<evidence type="ECO:0000259" key="14">
    <source>
        <dbReference type="SMART" id="SM00968"/>
    </source>
</evidence>
<dbReference type="GO" id="GO:0000793">
    <property type="term" value="C:condensed chromosome"/>
    <property type="evidence" value="ECO:0007669"/>
    <property type="project" value="UniProtKB-ARBA"/>
</dbReference>
<dbReference type="PANTHER" id="PTHR43977">
    <property type="entry name" value="STRUCTURAL MAINTENANCE OF CHROMOSOMES PROTEIN 3"/>
    <property type="match status" value="1"/>
</dbReference>
<evidence type="ECO:0000256" key="5">
    <source>
        <dbReference type="ARBA" id="ARBA00022776"/>
    </source>
</evidence>
<dbReference type="InterPro" id="IPR010935">
    <property type="entry name" value="SMC_hinge"/>
</dbReference>
<dbReference type="Gene3D" id="3.30.70.1620">
    <property type="match status" value="1"/>
</dbReference>
<dbReference type="GO" id="GO:0031981">
    <property type="term" value="C:nuclear lumen"/>
    <property type="evidence" value="ECO:0007669"/>
    <property type="project" value="UniProtKB-ARBA"/>
</dbReference>
<dbReference type="CDD" id="cd03273">
    <property type="entry name" value="ABC_SMC2_euk"/>
    <property type="match status" value="1"/>
</dbReference>
<feature type="coiled-coil region" evidence="12">
    <location>
        <begin position="239"/>
        <end position="287"/>
    </location>
</feature>
<dbReference type="SMART" id="SM00968">
    <property type="entry name" value="SMC_hinge"/>
    <property type="match status" value="1"/>
</dbReference>
<evidence type="ECO:0000256" key="13">
    <source>
        <dbReference type="SAM" id="MobiDB-lite"/>
    </source>
</evidence>
<keyword evidence="4" id="KW-0547">Nucleotide-binding</keyword>
<keyword evidence="8" id="KW-0226">DNA condensation</keyword>
<dbReference type="PIRSF" id="PIRSF005719">
    <property type="entry name" value="SMC"/>
    <property type="match status" value="1"/>
</dbReference>